<dbReference type="Pfam" id="PF22936">
    <property type="entry name" value="Pol_BBD"/>
    <property type="match status" value="1"/>
</dbReference>
<feature type="domain" description="Retrovirus-related Pol polyprotein from transposon TNT 1-94-like beta-barrel" evidence="2">
    <location>
        <begin position="192"/>
        <end position="252"/>
    </location>
</feature>
<protein>
    <submittedName>
        <fullName evidence="3">Retrovirus-related Pol polyprotein from transposon TNT 1-94</fullName>
    </submittedName>
</protein>
<dbReference type="Pfam" id="PF14223">
    <property type="entry name" value="Retrotran_gag_2"/>
    <property type="match status" value="1"/>
</dbReference>
<proteinExistence type="predicted"/>
<name>A0AAD7L233_QUISA</name>
<dbReference type="InterPro" id="IPR054722">
    <property type="entry name" value="PolX-like_BBD"/>
</dbReference>
<evidence type="ECO:0000313" key="3">
    <source>
        <dbReference type="EMBL" id="KAJ7949808.1"/>
    </source>
</evidence>
<organism evidence="3 4">
    <name type="scientific">Quillaja saponaria</name>
    <name type="common">Soap bark tree</name>
    <dbReference type="NCBI Taxonomy" id="32244"/>
    <lineage>
        <taxon>Eukaryota</taxon>
        <taxon>Viridiplantae</taxon>
        <taxon>Streptophyta</taxon>
        <taxon>Embryophyta</taxon>
        <taxon>Tracheophyta</taxon>
        <taxon>Spermatophyta</taxon>
        <taxon>Magnoliopsida</taxon>
        <taxon>eudicotyledons</taxon>
        <taxon>Gunneridae</taxon>
        <taxon>Pentapetalae</taxon>
        <taxon>rosids</taxon>
        <taxon>fabids</taxon>
        <taxon>Fabales</taxon>
        <taxon>Quillajaceae</taxon>
        <taxon>Quillaja</taxon>
    </lineage>
</organism>
<feature type="compositionally biased region" description="Basic residues" evidence="1">
    <location>
        <begin position="119"/>
        <end position="129"/>
    </location>
</feature>
<reference evidence="3" key="1">
    <citation type="journal article" date="2023" name="Science">
        <title>Elucidation of the pathway for biosynthesis of saponin adjuvants from the soapbark tree.</title>
        <authorList>
            <person name="Reed J."/>
            <person name="Orme A."/>
            <person name="El-Demerdash A."/>
            <person name="Owen C."/>
            <person name="Martin L.B.B."/>
            <person name="Misra R.C."/>
            <person name="Kikuchi S."/>
            <person name="Rejzek M."/>
            <person name="Martin A.C."/>
            <person name="Harkess A."/>
            <person name="Leebens-Mack J."/>
            <person name="Louveau T."/>
            <person name="Stephenson M.J."/>
            <person name="Osbourn A."/>
        </authorList>
    </citation>
    <scope>NUCLEOTIDE SEQUENCE</scope>
    <source>
        <strain evidence="3">S10</strain>
    </source>
</reference>
<dbReference type="PANTHER" id="PTHR35317:SF35">
    <property type="entry name" value="DUF4219 DOMAIN-CONTAINING PROTEIN"/>
    <property type="match status" value="1"/>
</dbReference>
<evidence type="ECO:0000313" key="4">
    <source>
        <dbReference type="Proteomes" id="UP001163823"/>
    </source>
</evidence>
<comment type="caution">
    <text evidence="3">The sequence shown here is derived from an EMBL/GenBank/DDBJ whole genome shotgun (WGS) entry which is preliminary data.</text>
</comment>
<feature type="region of interest" description="Disordered" evidence="1">
    <location>
        <begin position="94"/>
        <end position="139"/>
    </location>
</feature>
<sequence length="266" mass="30621">MKTLFKSQGLWDLVESRFIDIEEPNATEEERLRETKKKDAKALFFIQQAIHEMIFSKIAVATEAWQILKKEFQGSSKAHESRINKSLEKNEERAFQMKEESPIQNEKSPEQGTQGRGRGAFRGKGRGKGRGQYGWTNSRRSGMQCHHCHRFGHIEANCWYKNNQASYVEEEEEDNMLFIAHSTIVDHEIGVWFVDSGCSNHMSREKSAFKKLDETKKKKGRIWLGDNKEIQVEGKGTIAVHTSHEHGIHKELTASYTPEQNGVAER</sequence>
<feature type="compositionally biased region" description="Polar residues" evidence="1">
    <location>
        <begin position="102"/>
        <end position="113"/>
    </location>
</feature>
<dbReference type="AlphaFoldDB" id="A0AAD7L233"/>
<gene>
    <name evidence="3" type="ORF">O6P43_030106</name>
</gene>
<keyword evidence="4" id="KW-1185">Reference proteome</keyword>
<dbReference type="KEGG" id="qsa:O6P43_030106"/>
<dbReference type="Proteomes" id="UP001163823">
    <property type="component" value="Chromosome 12"/>
</dbReference>
<dbReference type="PANTHER" id="PTHR35317">
    <property type="entry name" value="OS04G0629600 PROTEIN"/>
    <property type="match status" value="1"/>
</dbReference>
<evidence type="ECO:0000259" key="2">
    <source>
        <dbReference type="Pfam" id="PF22936"/>
    </source>
</evidence>
<accession>A0AAD7L233</accession>
<dbReference type="EMBL" id="JARAOO010000012">
    <property type="protein sequence ID" value="KAJ7949808.1"/>
    <property type="molecule type" value="Genomic_DNA"/>
</dbReference>
<evidence type="ECO:0000256" key="1">
    <source>
        <dbReference type="SAM" id="MobiDB-lite"/>
    </source>
</evidence>